<dbReference type="InterPro" id="IPR011990">
    <property type="entry name" value="TPR-like_helical_dom_sf"/>
</dbReference>
<feature type="region of interest" description="Disordered" evidence="2">
    <location>
        <begin position="1"/>
        <end position="21"/>
    </location>
</feature>
<dbReference type="Proteomes" id="UP000220914">
    <property type="component" value="Unassembled WGS sequence"/>
</dbReference>
<dbReference type="InterPro" id="IPR051677">
    <property type="entry name" value="AfsR-DnrI-RedD_regulator"/>
</dbReference>
<feature type="compositionally biased region" description="Polar residues" evidence="2">
    <location>
        <begin position="8"/>
        <end position="18"/>
    </location>
</feature>
<name>A0A2A7N7A0_MYCAG</name>
<dbReference type="Gene3D" id="1.10.10.10">
    <property type="entry name" value="Winged helix-like DNA-binding domain superfamily/Winged helix DNA-binding domain"/>
    <property type="match status" value="1"/>
</dbReference>
<comment type="caution">
    <text evidence="4">The sequence shown here is derived from an EMBL/GenBank/DDBJ whole genome shotgun (WGS) entry which is preliminary data.</text>
</comment>
<dbReference type="PROSITE" id="PS50005">
    <property type="entry name" value="TPR"/>
    <property type="match status" value="1"/>
</dbReference>
<gene>
    <name evidence="4" type="ORF">CQY20_09255</name>
</gene>
<keyword evidence="5" id="KW-1185">Reference proteome</keyword>
<dbReference type="EMBL" id="PDCP01000013">
    <property type="protein sequence ID" value="PEG39730.1"/>
    <property type="molecule type" value="Genomic_DNA"/>
</dbReference>
<feature type="repeat" description="TPR" evidence="1">
    <location>
        <begin position="189"/>
        <end position="222"/>
    </location>
</feature>
<dbReference type="InterPro" id="IPR019734">
    <property type="entry name" value="TPR_rpt"/>
</dbReference>
<dbReference type="SUPFAM" id="SSF48452">
    <property type="entry name" value="TPR-like"/>
    <property type="match status" value="1"/>
</dbReference>
<dbReference type="InterPro" id="IPR005158">
    <property type="entry name" value="BTAD"/>
</dbReference>
<dbReference type="PANTHER" id="PTHR35807">
    <property type="entry name" value="TRANSCRIPTIONAL REGULATOR REDD-RELATED"/>
    <property type="match status" value="1"/>
</dbReference>
<sequence>MTAAPATPSRTSVEQQPSPCRDNAAERAGVFIRLLGPFQLLKLGQPASLRPGGKAEQLLSLLAVRARSGVHRETLFEKIWPGTEPALSKQCLNTLVHGLKTQLADAIGGQPPIVHMQTHYLLNLDGGLRVDVLEFESAVGIGDRLRSAGSVAAAIDAYERALFLYRGDLASHLDISDLLERERLRAICLNTLARLADAYFELANYEQALACALRLLSIDPCREDAHRMTMRAYVRLGARAQALRQYNTCRLILVEEFDATPEPATEQLFQLVRTNPGQI</sequence>
<proteinExistence type="predicted"/>
<dbReference type="GO" id="GO:0006355">
    <property type="term" value="P:regulation of DNA-templated transcription"/>
    <property type="evidence" value="ECO:0007669"/>
    <property type="project" value="InterPro"/>
</dbReference>
<dbReference type="SUPFAM" id="SSF46894">
    <property type="entry name" value="C-terminal effector domain of the bipartite response regulators"/>
    <property type="match status" value="1"/>
</dbReference>
<evidence type="ECO:0000313" key="5">
    <source>
        <dbReference type="Proteomes" id="UP000220914"/>
    </source>
</evidence>
<dbReference type="InterPro" id="IPR016032">
    <property type="entry name" value="Sig_transdc_resp-reg_C-effctor"/>
</dbReference>
<accession>A0A2A7N7A0</accession>
<dbReference type="SMART" id="SM01043">
    <property type="entry name" value="BTAD"/>
    <property type="match status" value="1"/>
</dbReference>
<dbReference type="AlphaFoldDB" id="A0A2A7N7A0"/>
<dbReference type="Pfam" id="PF03704">
    <property type="entry name" value="BTAD"/>
    <property type="match status" value="1"/>
</dbReference>
<evidence type="ECO:0000259" key="3">
    <source>
        <dbReference type="SMART" id="SM01043"/>
    </source>
</evidence>
<evidence type="ECO:0000256" key="2">
    <source>
        <dbReference type="SAM" id="MobiDB-lite"/>
    </source>
</evidence>
<evidence type="ECO:0000313" key="4">
    <source>
        <dbReference type="EMBL" id="PEG39730.1"/>
    </source>
</evidence>
<feature type="domain" description="Bacterial transcriptional activator" evidence="3">
    <location>
        <begin position="130"/>
        <end position="273"/>
    </location>
</feature>
<protein>
    <recommendedName>
        <fullName evidence="3">Bacterial transcriptional activator domain-containing protein</fullName>
    </recommendedName>
</protein>
<organism evidence="4 5">
    <name type="scientific">Mycolicibacterium agri</name>
    <name type="common">Mycobacterium agri</name>
    <dbReference type="NCBI Taxonomy" id="36811"/>
    <lineage>
        <taxon>Bacteria</taxon>
        <taxon>Bacillati</taxon>
        <taxon>Actinomycetota</taxon>
        <taxon>Actinomycetes</taxon>
        <taxon>Mycobacteriales</taxon>
        <taxon>Mycobacteriaceae</taxon>
        <taxon>Mycolicibacterium</taxon>
    </lineage>
</organism>
<reference evidence="4 5" key="1">
    <citation type="submission" date="2017-10" db="EMBL/GenBank/DDBJ databases">
        <title>The new phylogeny of genus Mycobacterium.</title>
        <authorList>
            <person name="Tortoli E."/>
            <person name="Trovato A."/>
            <person name="Cirillo D.M."/>
        </authorList>
    </citation>
    <scope>NUCLEOTIDE SEQUENCE [LARGE SCALE GENOMIC DNA]</scope>
    <source>
        <strain evidence="4 5">CCUG37673</strain>
    </source>
</reference>
<evidence type="ECO:0000256" key="1">
    <source>
        <dbReference type="PROSITE-ProRule" id="PRU00339"/>
    </source>
</evidence>
<dbReference type="GO" id="GO:0003677">
    <property type="term" value="F:DNA binding"/>
    <property type="evidence" value="ECO:0007669"/>
    <property type="project" value="InterPro"/>
</dbReference>
<dbReference type="OrthoDB" id="4336084at2"/>
<keyword evidence="1" id="KW-0802">TPR repeat</keyword>
<dbReference type="Gene3D" id="1.25.40.10">
    <property type="entry name" value="Tetratricopeptide repeat domain"/>
    <property type="match status" value="1"/>
</dbReference>
<dbReference type="InterPro" id="IPR036388">
    <property type="entry name" value="WH-like_DNA-bd_sf"/>
</dbReference>